<dbReference type="Gene3D" id="3.30.960.10">
    <property type="entry name" value="eRF1 domain 1"/>
    <property type="match status" value="1"/>
</dbReference>
<name>A0ABM0YHD8_CAMSA</name>
<dbReference type="InterPro" id="IPR024049">
    <property type="entry name" value="eRF1_1_sf"/>
</dbReference>
<dbReference type="InterPro" id="IPR004403">
    <property type="entry name" value="Peptide_chain-rel_eRF1/aRF1"/>
</dbReference>
<evidence type="ECO:0000259" key="3">
    <source>
        <dbReference type="Pfam" id="PF03463"/>
    </source>
</evidence>
<protein>
    <submittedName>
        <fullName evidence="5">Eukaryotic peptide chain release factor subunit 1-3-like</fullName>
    </submittedName>
</protein>
<organism evidence="4 5">
    <name type="scientific">Camelina sativa</name>
    <name type="common">False flax</name>
    <name type="synonym">Myagrum sativum</name>
    <dbReference type="NCBI Taxonomy" id="90675"/>
    <lineage>
        <taxon>Eukaryota</taxon>
        <taxon>Viridiplantae</taxon>
        <taxon>Streptophyta</taxon>
        <taxon>Embryophyta</taxon>
        <taxon>Tracheophyta</taxon>
        <taxon>Spermatophyta</taxon>
        <taxon>Magnoliopsida</taxon>
        <taxon>eudicotyledons</taxon>
        <taxon>Gunneridae</taxon>
        <taxon>Pentapetalae</taxon>
        <taxon>rosids</taxon>
        <taxon>malvids</taxon>
        <taxon>Brassicales</taxon>
        <taxon>Brassicaceae</taxon>
        <taxon>Camelineae</taxon>
        <taxon>Camelina</taxon>
    </lineage>
</organism>
<evidence type="ECO:0000256" key="2">
    <source>
        <dbReference type="ARBA" id="ARBA00045523"/>
    </source>
</evidence>
<evidence type="ECO:0000313" key="5">
    <source>
        <dbReference type="RefSeq" id="XP_010500904.1"/>
    </source>
</evidence>
<proteinExistence type="predicted"/>
<reference evidence="4" key="1">
    <citation type="journal article" date="2014" name="Nat. Commun.">
        <title>The emerging biofuel crop Camelina sativa retains a highly undifferentiated hexaploid genome structure.</title>
        <authorList>
            <person name="Kagale S."/>
            <person name="Koh C."/>
            <person name="Nixon J."/>
            <person name="Bollina V."/>
            <person name="Clarke W.E."/>
            <person name="Tuteja R."/>
            <person name="Spillane C."/>
            <person name="Robinson S.J."/>
            <person name="Links M.G."/>
            <person name="Clarke C."/>
            <person name="Higgins E.E."/>
            <person name="Huebert T."/>
            <person name="Sharpe A.G."/>
            <person name="Parkin I.A."/>
        </authorList>
    </citation>
    <scope>NUCLEOTIDE SEQUENCE [LARGE SCALE GENOMIC DNA]</scope>
    <source>
        <strain evidence="4">cv. DH55</strain>
    </source>
</reference>
<sequence>MSNRRSNIERWRQTNMLKHLDPMRGTENGFFSLIMQFPGNISQVLTFLDTEHEKASAVENQLDRSCYIWAIESAKKRLQELDKIHLEGLSLYTGTIIDKEHTDKEGTTIIEFQPFQPIEVSLYQFGDFFNTEPLHQQLTPAEKYGILVMDKRGVMFTSLRGTMHEVLYDYTFPVELQWSYGQIPNRRCLKVVAGYANQFYDRSFRGIIIAGESTFMSLLNGELNLFLASRVLKMVEVNYGGFDGFNRAMNMSSDVLINLRFTIEKQMLQYFFHRLRSEDGMSFLGLDDSLK</sequence>
<keyword evidence="1" id="KW-0341">Growth regulation</keyword>
<reference evidence="5" key="2">
    <citation type="submission" date="2025-08" db="UniProtKB">
        <authorList>
            <consortium name="RefSeq"/>
        </authorList>
    </citation>
    <scope>IDENTIFICATION</scope>
    <source>
        <tissue evidence="5">Leaf</tissue>
    </source>
</reference>
<dbReference type="Pfam" id="PF03463">
    <property type="entry name" value="eRF1_1"/>
    <property type="match status" value="1"/>
</dbReference>
<keyword evidence="4" id="KW-1185">Reference proteome</keyword>
<dbReference type="SUPFAM" id="SSF55481">
    <property type="entry name" value="N-terminal domain of eukaryotic peptide chain release factor subunit 1, ERF1"/>
    <property type="match status" value="1"/>
</dbReference>
<dbReference type="RefSeq" id="XP_010500904.1">
    <property type="nucleotide sequence ID" value="XM_010502602.2"/>
</dbReference>
<accession>A0ABM0YHD8</accession>
<comment type="function">
    <text evidence="2">Directs the termination of nascent peptide synthesis (translation) in response to the termination codons UAA, UAG and UGA. Modulates plant growth and development.</text>
</comment>
<dbReference type="Proteomes" id="UP000694864">
    <property type="component" value="Chromosome 3"/>
</dbReference>
<evidence type="ECO:0000313" key="4">
    <source>
        <dbReference type="Proteomes" id="UP000694864"/>
    </source>
</evidence>
<dbReference type="GeneID" id="104778211"/>
<evidence type="ECO:0000256" key="1">
    <source>
        <dbReference type="ARBA" id="ARBA00022604"/>
    </source>
</evidence>
<gene>
    <name evidence="5" type="primary">LOC104778211</name>
</gene>
<dbReference type="PANTHER" id="PTHR10113">
    <property type="entry name" value="PEPTIDE CHAIN RELEASE FACTOR SUBUNIT 1"/>
    <property type="match status" value="1"/>
</dbReference>
<dbReference type="Gene3D" id="3.30.420.60">
    <property type="entry name" value="eRF1 domain 2"/>
    <property type="match status" value="1"/>
</dbReference>
<dbReference type="SUPFAM" id="SSF53137">
    <property type="entry name" value="Translational machinery components"/>
    <property type="match status" value="1"/>
</dbReference>
<dbReference type="InterPro" id="IPR042226">
    <property type="entry name" value="eFR1_2_sf"/>
</dbReference>
<dbReference type="InterPro" id="IPR005140">
    <property type="entry name" value="eRF1_Pelota-like_N"/>
</dbReference>
<feature type="domain" description="eRF1/Pelota-like N-terminal" evidence="3">
    <location>
        <begin position="16"/>
        <end position="138"/>
    </location>
</feature>